<evidence type="ECO:0000313" key="1">
    <source>
        <dbReference type="EMBL" id="ALO24941.1"/>
    </source>
</evidence>
<protein>
    <submittedName>
        <fullName evidence="1">Uncharacterized protein</fullName>
    </submittedName>
</protein>
<evidence type="ECO:0000313" key="2">
    <source>
        <dbReference type="Proteomes" id="UP000058857"/>
    </source>
</evidence>
<gene>
    <name evidence="1" type="ORF">LBBP_00595</name>
</gene>
<dbReference type="AlphaFoldDB" id="A0A0E3B2Y4"/>
<name>A0A0E3B2Y4_LEPBO</name>
<sequence>MSEHLKKCAFLILTISTQLMRCSVDREGNESLSLLLALGKLNVSLLLALDGLLLDFYHSFDSSS</sequence>
<proteinExistence type="predicted"/>
<dbReference type="RefSeq" id="WP_002738536.1">
    <property type="nucleotide sequence ID" value="NZ_CP012029.1"/>
</dbReference>
<organism evidence="1">
    <name type="scientific">Leptospira borgpetersenii serovar Ballum</name>
    <dbReference type="NCBI Taxonomy" id="280505"/>
    <lineage>
        <taxon>Bacteria</taxon>
        <taxon>Pseudomonadati</taxon>
        <taxon>Spirochaetota</taxon>
        <taxon>Spirochaetia</taxon>
        <taxon>Leptospirales</taxon>
        <taxon>Leptospiraceae</taxon>
        <taxon>Leptospira</taxon>
    </lineage>
</organism>
<reference evidence="1 2" key="1">
    <citation type="journal article" date="2015" name="PLoS Negl. Trop. Dis.">
        <title>Distribution of Plasmids in Distinct Leptospira Pathogenic Species.</title>
        <authorList>
            <person name="Wang Y."/>
            <person name="Zhuang X."/>
            <person name="Zhong Y."/>
            <person name="Zhang C."/>
            <person name="Zhang Y."/>
            <person name="Zeng L."/>
            <person name="Zhu Y."/>
            <person name="He P."/>
            <person name="Dong K."/>
            <person name="Pal U."/>
            <person name="Guo X."/>
            <person name="Qin J."/>
        </authorList>
    </citation>
    <scope>NUCLEOTIDE SEQUENCE [LARGE SCALE GENOMIC DNA]</scope>
    <source>
        <strain evidence="1 2">56604</strain>
    </source>
</reference>
<accession>A0A0E3B2Y4</accession>
<dbReference type="PATRIC" id="fig|280505.15.peg.582"/>
<dbReference type="Proteomes" id="UP000058857">
    <property type="component" value="Chromosome 1"/>
</dbReference>
<dbReference type="EMBL" id="CP012029">
    <property type="protein sequence ID" value="ALO24941.1"/>
    <property type="molecule type" value="Genomic_DNA"/>
</dbReference>